<dbReference type="CDD" id="cd00082">
    <property type="entry name" value="HisKA"/>
    <property type="match status" value="1"/>
</dbReference>
<comment type="caution">
    <text evidence="6">The sequence shown here is derived from an EMBL/GenBank/DDBJ whole genome shotgun (WGS) entry which is preliminary data.</text>
</comment>
<evidence type="ECO:0000256" key="1">
    <source>
        <dbReference type="ARBA" id="ARBA00000085"/>
    </source>
</evidence>
<dbReference type="InterPro" id="IPR036097">
    <property type="entry name" value="HisK_dim/P_sf"/>
</dbReference>
<organism evidence="6 7">
    <name type="scientific">Spirochaeta isovalerica</name>
    <dbReference type="NCBI Taxonomy" id="150"/>
    <lineage>
        <taxon>Bacteria</taxon>
        <taxon>Pseudomonadati</taxon>
        <taxon>Spirochaetota</taxon>
        <taxon>Spirochaetia</taxon>
        <taxon>Spirochaetales</taxon>
        <taxon>Spirochaetaceae</taxon>
        <taxon>Spirochaeta</taxon>
    </lineage>
</organism>
<keyword evidence="3" id="KW-0597">Phosphoprotein</keyword>
<evidence type="ECO:0000256" key="4">
    <source>
        <dbReference type="SAM" id="Phobius"/>
    </source>
</evidence>
<dbReference type="SMART" id="SM00387">
    <property type="entry name" value="HATPase_c"/>
    <property type="match status" value="1"/>
</dbReference>
<dbReference type="PANTHER" id="PTHR43065">
    <property type="entry name" value="SENSOR HISTIDINE KINASE"/>
    <property type="match status" value="1"/>
</dbReference>
<dbReference type="PRINTS" id="PR00344">
    <property type="entry name" value="BCTRLSENSOR"/>
</dbReference>
<dbReference type="InterPro" id="IPR003661">
    <property type="entry name" value="HisK_dim/P_dom"/>
</dbReference>
<evidence type="ECO:0000259" key="5">
    <source>
        <dbReference type="PROSITE" id="PS50109"/>
    </source>
</evidence>
<keyword evidence="4" id="KW-1133">Transmembrane helix</keyword>
<dbReference type="InterPro" id="IPR004358">
    <property type="entry name" value="Sig_transdc_His_kin-like_C"/>
</dbReference>
<keyword evidence="7" id="KW-1185">Reference proteome</keyword>
<dbReference type="AlphaFoldDB" id="A0A841RIQ8"/>
<dbReference type="SUPFAM" id="SSF55874">
    <property type="entry name" value="ATPase domain of HSP90 chaperone/DNA topoisomerase II/histidine kinase"/>
    <property type="match status" value="1"/>
</dbReference>
<comment type="catalytic activity">
    <reaction evidence="1">
        <text>ATP + protein L-histidine = ADP + protein N-phospho-L-histidine.</text>
        <dbReference type="EC" id="2.7.13.3"/>
    </reaction>
</comment>
<keyword evidence="4" id="KW-0812">Transmembrane</keyword>
<dbReference type="EMBL" id="JACHGJ010000012">
    <property type="protein sequence ID" value="MBB6482408.1"/>
    <property type="molecule type" value="Genomic_DNA"/>
</dbReference>
<dbReference type="Pfam" id="PF02518">
    <property type="entry name" value="HATPase_c"/>
    <property type="match status" value="1"/>
</dbReference>
<dbReference type="SMART" id="SM00388">
    <property type="entry name" value="HisKA"/>
    <property type="match status" value="1"/>
</dbReference>
<sequence>MINRKTGGKGVLAGALLSANFLTLFITAWALDVRSIAFYALLFSLMVFVFLFAVILMNSNRRTGLNLSKTRDENKYLQDYISASWSSNKKLIHEEKILAVRYMMMGFSHEIGTPLGNALTSVSVLDNLLKESEVANKDILYALDLSRSSIERTIELVNKFKDVAQISLKEEEHEFRLREVLNNISEVKRHEWKGLDLSLNIDCDRTFHINSYPYSLSIVLGVLLDNAGESYKGGKGSIDIICEKRHRDLEIRITDKGAGIKRENLEHILDPFFTTGRGEKHMGLGLSIAHNLIVNLFGGDLKIDSEWGDGTTSRLFLPGVFSPAKANI</sequence>
<protein>
    <recommendedName>
        <fullName evidence="2">histidine kinase</fullName>
        <ecNumber evidence="2">2.7.13.3</ecNumber>
    </recommendedName>
</protein>
<dbReference type="SUPFAM" id="SSF47384">
    <property type="entry name" value="Homodimeric domain of signal transducing histidine kinase"/>
    <property type="match status" value="1"/>
</dbReference>
<feature type="transmembrane region" description="Helical" evidence="4">
    <location>
        <begin position="36"/>
        <end position="57"/>
    </location>
</feature>
<dbReference type="InterPro" id="IPR036890">
    <property type="entry name" value="HATPase_C_sf"/>
</dbReference>
<dbReference type="GO" id="GO:0000155">
    <property type="term" value="F:phosphorelay sensor kinase activity"/>
    <property type="evidence" value="ECO:0007669"/>
    <property type="project" value="InterPro"/>
</dbReference>
<dbReference type="InterPro" id="IPR003594">
    <property type="entry name" value="HATPase_dom"/>
</dbReference>
<evidence type="ECO:0000256" key="3">
    <source>
        <dbReference type="ARBA" id="ARBA00022553"/>
    </source>
</evidence>
<proteinExistence type="predicted"/>
<keyword evidence="6" id="KW-0808">Transferase</keyword>
<feature type="domain" description="Histidine kinase" evidence="5">
    <location>
        <begin position="106"/>
        <end position="321"/>
    </location>
</feature>
<dbReference type="Gene3D" id="3.30.565.10">
    <property type="entry name" value="Histidine kinase-like ATPase, C-terminal domain"/>
    <property type="match status" value="1"/>
</dbReference>
<dbReference type="PROSITE" id="PS50109">
    <property type="entry name" value="HIS_KIN"/>
    <property type="match status" value="1"/>
</dbReference>
<evidence type="ECO:0000313" key="6">
    <source>
        <dbReference type="EMBL" id="MBB6482408.1"/>
    </source>
</evidence>
<gene>
    <name evidence="6" type="ORF">HNR50_004107</name>
</gene>
<dbReference type="InterPro" id="IPR005467">
    <property type="entry name" value="His_kinase_dom"/>
</dbReference>
<evidence type="ECO:0000256" key="2">
    <source>
        <dbReference type="ARBA" id="ARBA00012438"/>
    </source>
</evidence>
<dbReference type="Gene3D" id="1.10.287.130">
    <property type="match status" value="1"/>
</dbReference>
<evidence type="ECO:0000313" key="7">
    <source>
        <dbReference type="Proteomes" id="UP000587760"/>
    </source>
</evidence>
<feature type="transmembrane region" description="Helical" evidence="4">
    <location>
        <begin position="12"/>
        <end position="30"/>
    </location>
</feature>
<reference evidence="6 7" key="1">
    <citation type="submission" date="2020-08" db="EMBL/GenBank/DDBJ databases">
        <title>Genomic Encyclopedia of Type Strains, Phase IV (KMG-IV): sequencing the most valuable type-strain genomes for metagenomic binning, comparative biology and taxonomic classification.</title>
        <authorList>
            <person name="Goeker M."/>
        </authorList>
    </citation>
    <scope>NUCLEOTIDE SEQUENCE [LARGE SCALE GENOMIC DNA]</scope>
    <source>
        <strain evidence="6 7">DSM 2461</strain>
    </source>
</reference>
<keyword evidence="4" id="KW-0472">Membrane</keyword>
<dbReference type="EC" id="2.7.13.3" evidence="2"/>
<dbReference type="RefSeq" id="WP_184748647.1">
    <property type="nucleotide sequence ID" value="NZ_JACHGJ010000012.1"/>
</dbReference>
<name>A0A841RIQ8_9SPIO</name>
<accession>A0A841RIQ8</accession>
<keyword evidence="6" id="KW-0418">Kinase</keyword>
<dbReference type="Proteomes" id="UP000587760">
    <property type="component" value="Unassembled WGS sequence"/>
</dbReference>